<evidence type="ECO:0000313" key="1">
    <source>
        <dbReference type="EMBL" id="CAG7785610.1"/>
    </source>
</evidence>
<organism evidence="1 2">
    <name type="scientific">Allacma fusca</name>
    <dbReference type="NCBI Taxonomy" id="39272"/>
    <lineage>
        <taxon>Eukaryota</taxon>
        <taxon>Metazoa</taxon>
        <taxon>Ecdysozoa</taxon>
        <taxon>Arthropoda</taxon>
        <taxon>Hexapoda</taxon>
        <taxon>Collembola</taxon>
        <taxon>Symphypleona</taxon>
        <taxon>Sminthuridae</taxon>
        <taxon>Allacma</taxon>
    </lineage>
</organism>
<dbReference type="Proteomes" id="UP000708208">
    <property type="component" value="Unassembled WGS sequence"/>
</dbReference>
<dbReference type="InterPro" id="IPR008042">
    <property type="entry name" value="Retrotrans_Pao"/>
</dbReference>
<reference evidence="1" key="1">
    <citation type="submission" date="2021-06" db="EMBL/GenBank/DDBJ databases">
        <authorList>
            <person name="Hodson N. C."/>
            <person name="Mongue J. A."/>
            <person name="Jaron S. K."/>
        </authorList>
    </citation>
    <scope>NUCLEOTIDE SEQUENCE</scope>
</reference>
<proteinExistence type="predicted"/>
<comment type="caution">
    <text evidence="1">The sequence shown here is derived from an EMBL/GenBank/DDBJ whole genome shotgun (WGS) entry which is preliminary data.</text>
</comment>
<evidence type="ECO:0008006" key="3">
    <source>
        <dbReference type="Google" id="ProtNLM"/>
    </source>
</evidence>
<dbReference type="AlphaFoldDB" id="A0A8J2KFH9"/>
<evidence type="ECO:0000313" key="2">
    <source>
        <dbReference type="Proteomes" id="UP000708208"/>
    </source>
</evidence>
<gene>
    <name evidence="1" type="ORF">AFUS01_LOCUS24225</name>
</gene>
<dbReference type="PANTHER" id="PTHR22955">
    <property type="entry name" value="RETROTRANSPOSON"/>
    <property type="match status" value="1"/>
</dbReference>
<dbReference type="OrthoDB" id="5987340at2759"/>
<protein>
    <recommendedName>
        <fullName evidence="3">Pao retrotransposon peptidase</fullName>
    </recommendedName>
</protein>
<accession>A0A8J2KFH9</accession>
<name>A0A8J2KFH9_9HEXA</name>
<dbReference type="EMBL" id="CAJVCH010299746">
    <property type="protein sequence ID" value="CAG7785610.1"/>
    <property type="molecule type" value="Genomic_DNA"/>
</dbReference>
<feature type="non-terminal residue" evidence="1">
    <location>
        <position position="1"/>
    </location>
</feature>
<sequence length="370" mass="41991">RYPLASEVTQRDTYVDDLMTGTNSPAEAEVLQSQLLKMFSSAHLELRKWSSNSPSLLQRLPSEYCETKLPLVFDSDNTVKTLGLQWNPATDMFSFSVNLPLRRPLHTKRTLLSDISKIFDPMGWLAPITIRTKILFQSLWALKISWDESLPANVVEEWNAYRSNLSSIELIKIPRFVCLPNPTCYEILGFCDASQKAYAAVVYLKTTNDEGDCKVQLFTSKTRVAPVNQESIPRLELCGATLLVSLIDSVRKSVLEPITNVYMWTDSTIVLDWLSSSSSRWKVFVANRVSKIQQSYPRHHWHHVISHENPADVASRGIDPSDLKEDSLWWNGPSWVMQPAFNFSQEIGSTSTVPTEERKVKIHSCHAVST</sequence>
<dbReference type="PANTHER" id="PTHR22955:SF77">
    <property type="entry name" value="ASPARTIC PUTATIVE DOMAIN-CONTAINING PROTEIN-RELATED"/>
    <property type="match status" value="1"/>
</dbReference>
<keyword evidence="2" id="KW-1185">Reference proteome</keyword>
<dbReference type="Pfam" id="PF05380">
    <property type="entry name" value="Peptidase_A17"/>
    <property type="match status" value="1"/>
</dbReference>